<comment type="caution">
    <text evidence="3">The sequence shown here is derived from an EMBL/GenBank/DDBJ whole genome shotgun (WGS) entry which is preliminary data.</text>
</comment>
<organism evidence="3 4">
    <name type="scientific">Microvirga aerilata</name>
    <dbReference type="NCBI Taxonomy" id="670292"/>
    <lineage>
        <taxon>Bacteria</taxon>
        <taxon>Pseudomonadati</taxon>
        <taxon>Pseudomonadota</taxon>
        <taxon>Alphaproteobacteria</taxon>
        <taxon>Hyphomicrobiales</taxon>
        <taxon>Methylobacteriaceae</taxon>
        <taxon>Microvirga</taxon>
    </lineage>
</organism>
<accession>A0A937CZG0</accession>
<evidence type="ECO:0000256" key="1">
    <source>
        <dbReference type="SAM" id="MobiDB-lite"/>
    </source>
</evidence>
<evidence type="ECO:0000313" key="3">
    <source>
        <dbReference type="EMBL" id="MBL0408193.1"/>
    </source>
</evidence>
<feature type="region of interest" description="Disordered" evidence="1">
    <location>
        <begin position="127"/>
        <end position="152"/>
    </location>
</feature>
<keyword evidence="3" id="KW-0648">Protein biosynthesis</keyword>
<dbReference type="EMBL" id="JAEQMY010000162">
    <property type="protein sequence ID" value="MBL0408193.1"/>
    <property type="molecule type" value="Genomic_DNA"/>
</dbReference>
<dbReference type="Proteomes" id="UP000605848">
    <property type="component" value="Unassembled WGS sequence"/>
</dbReference>
<feature type="chain" id="PRO_5037740714" evidence="2">
    <location>
        <begin position="20"/>
        <end position="152"/>
    </location>
</feature>
<keyword evidence="3" id="KW-0396">Initiation factor</keyword>
<keyword evidence="4" id="KW-1185">Reference proteome</keyword>
<evidence type="ECO:0000313" key="4">
    <source>
        <dbReference type="Proteomes" id="UP000605848"/>
    </source>
</evidence>
<dbReference type="GO" id="GO:0003743">
    <property type="term" value="F:translation initiation factor activity"/>
    <property type="evidence" value="ECO:0007669"/>
    <property type="project" value="UniProtKB-KW"/>
</dbReference>
<protein>
    <submittedName>
        <fullName evidence="3">Translation initiation factor 2</fullName>
    </submittedName>
</protein>
<gene>
    <name evidence="3" type="ORF">JKG68_30365</name>
</gene>
<name>A0A937CZG0_9HYPH</name>
<dbReference type="AlphaFoldDB" id="A0A937CZG0"/>
<evidence type="ECO:0000256" key="2">
    <source>
        <dbReference type="SAM" id="SignalP"/>
    </source>
</evidence>
<sequence>MRISLLALIAGTLSLGACATVTRGTTEQITFDSEPPAAMRTSTGLTCPTTPCTLQVDRKSEFVATFSKEGYASQDVAVQTRVAGGGAAGFAGNVLVGGIIGMGVDAATGSTLEHYPNPVTASLAPLAVSSRYRSRKPATQRGPVKEASPPTS</sequence>
<reference evidence="3" key="1">
    <citation type="submission" date="2021-01" db="EMBL/GenBank/DDBJ databases">
        <title>Microvirga sp.</title>
        <authorList>
            <person name="Kim M.K."/>
        </authorList>
    </citation>
    <scope>NUCLEOTIDE SEQUENCE</scope>
    <source>
        <strain evidence="3">5420S-16</strain>
    </source>
</reference>
<dbReference type="RefSeq" id="WP_202065978.1">
    <property type="nucleotide sequence ID" value="NZ_JAEQMY010000162.1"/>
</dbReference>
<keyword evidence="2" id="KW-0732">Signal</keyword>
<feature type="signal peptide" evidence="2">
    <location>
        <begin position="1"/>
        <end position="19"/>
    </location>
</feature>
<dbReference type="PROSITE" id="PS51257">
    <property type="entry name" value="PROKAR_LIPOPROTEIN"/>
    <property type="match status" value="1"/>
</dbReference>
<proteinExistence type="predicted"/>